<gene>
    <name evidence="1" type="ORF">EV148_101519</name>
</gene>
<dbReference type="AlphaFoldDB" id="A0A4V2S357"/>
<sequence length="271" mass="29335">MGGTRIPDTGESDRAGTDDARRRFLQGAGAGAILLAALAGSRAWAGGRPEPLVRWARELAVLNGRVVRGELAVTDWQARIEQLNTSVAVEDLVAWLDIDRLERGFRYPTRLADVADPVLPADLVSPGARRAWFVRVFGMRRGGTIIPHVHNHMVSAHLVVSGAFHARTHDRLRDLDDAVVLKPSIDGRLARGAIISMSDRRDNQHWLVALEDRSLTFDVGVVDVAASWPYRLAANSNHMIFVDAGAKPQADGLVVAPVMSFGACAAKYAGA</sequence>
<dbReference type="InterPro" id="IPR006311">
    <property type="entry name" value="TAT_signal"/>
</dbReference>
<protein>
    <submittedName>
        <fullName evidence="1">Uncharacterized protein</fullName>
    </submittedName>
</protein>
<keyword evidence="2" id="KW-1185">Reference proteome</keyword>
<dbReference type="PROSITE" id="PS51318">
    <property type="entry name" value="TAT"/>
    <property type="match status" value="1"/>
</dbReference>
<organism evidence="1 2">
    <name type="scientific">Dokdonella fugitiva</name>
    <dbReference type="NCBI Taxonomy" id="328517"/>
    <lineage>
        <taxon>Bacteria</taxon>
        <taxon>Pseudomonadati</taxon>
        <taxon>Pseudomonadota</taxon>
        <taxon>Gammaproteobacteria</taxon>
        <taxon>Lysobacterales</taxon>
        <taxon>Rhodanobacteraceae</taxon>
        <taxon>Dokdonella</taxon>
    </lineage>
</organism>
<evidence type="ECO:0000313" key="1">
    <source>
        <dbReference type="EMBL" id="TCO43100.1"/>
    </source>
</evidence>
<proteinExistence type="predicted"/>
<dbReference type="OrthoDB" id="7432190at2"/>
<accession>A0A4V2S357</accession>
<dbReference type="InterPro" id="IPR011051">
    <property type="entry name" value="RmlC_Cupin_sf"/>
</dbReference>
<comment type="caution">
    <text evidence="1">The sequence shown here is derived from an EMBL/GenBank/DDBJ whole genome shotgun (WGS) entry which is preliminary data.</text>
</comment>
<dbReference type="SUPFAM" id="SSF51182">
    <property type="entry name" value="RmlC-like cupins"/>
    <property type="match status" value="1"/>
</dbReference>
<evidence type="ECO:0000313" key="2">
    <source>
        <dbReference type="Proteomes" id="UP000294862"/>
    </source>
</evidence>
<name>A0A4V2S357_9GAMM</name>
<dbReference type="EMBL" id="SLWQ01000001">
    <property type="protein sequence ID" value="TCO43100.1"/>
    <property type="molecule type" value="Genomic_DNA"/>
</dbReference>
<reference evidence="1 2" key="1">
    <citation type="journal article" date="2015" name="Stand. Genomic Sci.">
        <title>Genomic Encyclopedia of Bacterial and Archaeal Type Strains, Phase III: the genomes of soil and plant-associated and newly described type strains.</title>
        <authorList>
            <person name="Whitman W.B."/>
            <person name="Woyke T."/>
            <person name="Klenk H.P."/>
            <person name="Zhou Y."/>
            <person name="Lilburn T.G."/>
            <person name="Beck B.J."/>
            <person name="De Vos P."/>
            <person name="Vandamme P."/>
            <person name="Eisen J.A."/>
            <person name="Garrity G."/>
            <person name="Hugenholtz P."/>
            <person name="Kyrpides N.C."/>
        </authorList>
    </citation>
    <scope>NUCLEOTIDE SEQUENCE [LARGE SCALE GENOMIC DNA]</scope>
    <source>
        <strain evidence="1 2">A3</strain>
    </source>
</reference>
<dbReference type="Proteomes" id="UP000294862">
    <property type="component" value="Unassembled WGS sequence"/>
</dbReference>
<dbReference type="RefSeq" id="WP_131992978.1">
    <property type="nucleotide sequence ID" value="NZ_SLWQ01000001.1"/>
</dbReference>